<dbReference type="GO" id="GO:0003872">
    <property type="term" value="F:6-phosphofructokinase activity"/>
    <property type="evidence" value="ECO:0007669"/>
    <property type="project" value="TreeGrafter"/>
</dbReference>
<evidence type="ECO:0000313" key="8">
    <source>
        <dbReference type="EMBL" id="TDL81671.1"/>
    </source>
</evidence>
<dbReference type="PANTHER" id="PTHR46566:SF2">
    <property type="entry name" value="ATP-DEPENDENT 6-PHOSPHOFRUCTOKINASE ISOZYME 2"/>
    <property type="match status" value="1"/>
</dbReference>
<dbReference type="NCBIfam" id="TIGR03168">
    <property type="entry name" value="1-PFK"/>
    <property type="match status" value="1"/>
</dbReference>
<dbReference type="InterPro" id="IPR029056">
    <property type="entry name" value="Ribokinase-like"/>
</dbReference>
<keyword evidence="3" id="KW-0547">Nucleotide-binding</keyword>
<keyword evidence="2 6" id="KW-0808">Transferase</keyword>
<evidence type="ECO:0000256" key="4">
    <source>
        <dbReference type="ARBA" id="ARBA00022777"/>
    </source>
</evidence>
<sequence>MTPDTPPAILTVTLNPALDLSTLTPEVAPGRKLRCSAPRLDPGGGGINVSRLVSRLGGDTTAFVALGGGVGMRLVSALQAEHISTRIIPIAHETRTSLSVTDGATGAQYRFMLPGPELSAAEYEAAATALAEEAATGDFVVISGSLPTGAAPDVPARLLSALAGKRVRLVIDTSGAALDYLVTHPAPEPSARPEILRFDHHEAEEAAGRPLPERLDTARFAAELVARGAARRIVVGRQSEGNILADADGVWFARAAPVKAVSTIGAGDSFLAALTWSMARGETAAEALQWGTAAASAAVTTPGTQICDPDTVIALRPECRLEQIAL</sequence>
<feature type="domain" description="Carbohydrate kinase PfkB" evidence="7">
    <location>
        <begin position="19"/>
        <end position="310"/>
    </location>
</feature>
<evidence type="ECO:0000256" key="1">
    <source>
        <dbReference type="ARBA" id="ARBA00010688"/>
    </source>
</evidence>
<dbReference type="InterPro" id="IPR017583">
    <property type="entry name" value="Tagatose/fructose_Pkinase"/>
</dbReference>
<dbReference type="InterPro" id="IPR002173">
    <property type="entry name" value="Carboh/pur_kinase_PfkB_CS"/>
</dbReference>
<keyword evidence="4 8" id="KW-0418">Kinase</keyword>
<evidence type="ECO:0000313" key="9">
    <source>
        <dbReference type="Proteomes" id="UP000295701"/>
    </source>
</evidence>
<dbReference type="EMBL" id="SNAA01000004">
    <property type="protein sequence ID" value="TDL81671.1"/>
    <property type="molecule type" value="Genomic_DNA"/>
</dbReference>
<dbReference type="PROSITE" id="PS00583">
    <property type="entry name" value="PFKB_KINASES_1"/>
    <property type="match status" value="1"/>
</dbReference>
<evidence type="ECO:0000256" key="3">
    <source>
        <dbReference type="ARBA" id="ARBA00022741"/>
    </source>
</evidence>
<gene>
    <name evidence="8" type="ORF">E2L08_05825</name>
</gene>
<dbReference type="AlphaFoldDB" id="A0A4R6ACF1"/>
<dbReference type="Gene3D" id="3.40.1190.20">
    <property type="match status" value="1"/>
</dbReference>
<dbReference type="Pfam" id="PF00294">
    <property type="entry name" value="PfkB"/>
    <property type="match status" value="1"/>
</dbReference>
<evidence type="ECO:0000256" key="2">
    <source>
        <dbReference type="ARBA" id="ARBA00022679"/>
    </source>
</evidence>
<dbReference type="CDD" id="cd01164">
    <property type="entry name" value="FruK_PfkB_like"/>
    <property type="match status" value="1"/>
</dbReference>
<organism evidence="8 9">
    <name type="scientific">Palleronia sediminis</name>
    <dbReference type="NCBI Taxonomy" id="2547833"/>
    <lineage>
        <taxon>Bacteria</taxon>
        <taxon>Pseudomonadati</taxon>
        <taxon>Pseudomonadota</taxon>
        <taxon>Alphaproteobacteria</taxon>
        <taxon>Rhodobacterales</taxon>
        <taxon>Roseobacteraceae</taxon>
        <taxon>Palleronia</taxon>
    </lineage>
</organism>
<proteinExistence type="inferred from homology"/>
<name>A0A4R6ACF1_9RHOB</name>
<protein>
    <recommendedName>
        <fullName evidence="6">Phosphofructokinase</fullName>
    </recommendedName>
</protein>
<evidence type="ECO:0000259" key="7">
    <source>
        <dbReference type="Pfam" id="PF00294"/>
    </source>
</evidence>
<dbReference type="GO" id="GO:0005829">
    <property type="term" value="C:cytosol"/>
    <property type="evidence" value="ECO:0007669"/>
    <property type="project" value="TreeGrafter"/>
</dbReference>
<keyword evidence="5" id="KW-0067">ATP-binding</keyword>
<accession>A0A4R6ACF1</accession>
<dbReference type="PROSITE" id="PS00584">
    <property type="entry name" value="PFKB_KINASES_2"/>
    <property type="match status" value="1"/>
</dbReference>
<evidence type="ECO:0000256" key="5">
    <source>
        <dbReference type="ARBA" id="ARBA00022840"/>
    </source>
</evidence>
<keyword evidence="9" id="KW-1185">Reference proteome</keyword>
<dbReference type="SUPFAM" id="SSF53613">
    <property type="entry name" value="Ribokinase-like"/>
    <property type="match status" value="1"/>
</dbReference>
<dbReference type="InterPro" id="IPR011611">
    <property type="entry name" value="PfkB_dom"/>
</dbReference>
<dbReference type="OrthoDB" id="9801219at2"/>
<dbReference type="PIRSF" id="PIRSF000535">
    <property type="entry name" value="1PFK/6PFK/LacC"/>
    <property type="match status" value="1"/>
</dbReference>
<reference evidence="8 9" key="1">
    <citation type="submission" date="2019-03" db="EMBL/GenBank/DDBJ databases">
        <title>Primorskyibacter sp. SS33 isolated from sediments.</title>
        <authorList>
            <person name="Xunke S."/>
        </authorList>
    </citation>
    <scope>NUCLEOTIDE SEQUENCE [LARGE SCALE GENOMIC DNA]</scope>
    <source>
        <strain evidence="8 9">SS33</strain>
    </source>
</reference>
<dbReference type="Proteomes" id="UP000295701">
    <property type="component" value="Unassembled WGS sequence"/>
</dbReference>
<dbReference type="PANTHER" id="PTHR46566">
    <property type="entry name" value="1-PHOSPHOFRUCTOKINASE-RELATED"/>
    <property type="match status" value="1"/>
</dbReference>
<comment type="similarity">
    <text evidence="1 6">Belongs to the carbohydrate kinase PfkB family.</text>
</comment>
<evidence type="ECO:0000256" key="6">
    <source>
        <dbReference type="PIRNR" id="PIRNR000535"/>
    </source>
</evidence>
<comment type="caution">
    <text evidence="8">The sequence shown here is derived from an EMBL/GenBank/DDBJ whole genome shotgun (WGS) entry which is preliminary data.</text>
</comment>
<dbReference type="GO" id="GO:0005524">
    <property type="term" value="F:ATP binding"/>
    <property type="evidence" value="ECO:0007669"/>
    <property type="project" value="UniProtKB-KW"/>
</dbReference>